<protein>
    <submittedName>
        <fullName evidence="1">Uncharacterized protein</fullName>
    </submittedName>
</protein>
<accession>A0A365Z330</accession>
<evidence type="ECO:0000313" key="2">
    <source>
        <dbReference type="Proteomes" id="UP000252680"/>
    </source>
</evidence>
<dbReference type="AlphaFoldDB" id="A0A365Z330"/>
<dbReference type="Proteomes" id="UP000252680">
    <property type="component" value="Unassembled WGS sequence"/>
</dbReference>
<name>A0A365Z330_9PROT</name>
<evidence type="ECO:0000313" key="1">
    <source>
        <dbReference type="EMBL" id="RBM09745.1"/>
    </source>
</evidence>
<sequence length="70" mass="7701">MQSGIPEWVHTTLSRQYAGIIDEPIPMTLINLLLSDTEQAFPDRATVDMPPSLYPDLQAVMEGVTLTPSS</sequence>
<proteinExistence type="predicted"/>
<comment type="caution">
    <text evidence="1">The sequence shown here is derived from an EMBL/GenBank/DDBJ whole genome shotgun (WGS) entry which is preliminary data.</text>
</comment>
<organism evidence="1 2">
    <name type="scientific">Novacetimonas cocois</name>
    <dbReference type="NCBI Taxonomy" id="1747507"/>
    <lineage>
        <taxon>Bacteria</taxon>
        <taxon>Pseudomonadati</taxon>
        <taxon>Pseudomonadota</taxon>
        <taxon>Alphaproteobacteria</taxon>
        <taxon>Acetobacterales</taxon>
        <taxon>Acetobacteraceae</taxon>
        <taxon>Novacetimonas</taxon>
    </lineage>
</organism>
<reference evidence="1 2" key="1">
    <citation type="submission" date="2018-05" db="EMBL/GenBank/DDBJ databases">
        <title>Komagataeibacter cocois sp. nov., for a novel cellulose- producing strain isolated from coconut milk.</title>
        <authorList>
            <person name="Liu L."/>
            <person name="Wang Y."/>
            <person name="Liu S."/>
            <person name="Bi J."/>
            <person name="Chen H."/>
            <person name="Deng J."/>
            <person name="Zhang C."/>
            <person name="Hu Q."/>
            <person name="Li C."/>
        </authorList>
    </citation>
    <scope>NUCLEOTIDE SEQUENCE [LARGE SCALE GENOMIC DNA]</scope>
    <source>
        <strain evidence="1 2">WE7</strain>
    </source>
</reference>
<gene>
    <name evidence="1" type="ORF">NJLHNGOC_01610</name>
</gene>
<dbReference type="EMBL" id="QEXL01000001">
    <property type="protein sequence ID" value="RBM09745.1"/>
    <property type="molecule type" value="Genomic_DNA"/>
</dbReference>
<keyword evidence="2" id="KW-1185">Reference proteome</keyword>